<evidence type="ECO:0000313" key="2">
    <source>
        <dbReference type="EMBL" id="TNN29772.1"/>
    </source>
</evidence>
<name>A0A4Z2EN09_9TELE</name>
<feature type="region of interest" description="Disordered" evidence="1">
    <location>
        <begin position="33"/>
        <end position="68"/>
    </location>
</feature>
<evidence type="ECO:0000256" key="1">
    <source>
        <dbReference type="SAM" id="MobiDB-lite"/>
    </source>
</evidence>
<gene>
    <name evidence="2" type="ORF">EYF80_060078</name>
</gene>
<protein>
    <submittedName>
        <fullName evidence="2">Uncharacterized protein</fullName>
    </submittedName>
</protein>
<comment type="caution">
    <text evidence="2">The sequence shown here is derived from an EMBL/GenBank/DDBJ whole genome shotgun (WGS) entry which is preliminary data.</text>
</comment>
<organism evidence="2 3">
    <name type="scientific">Liparis tanakae</name>
    <name type="common">Tanaka's snailfish</name>
    <dbReference type="NCBI Taxonomy" id="230148"/>
    <lineage>
        <taxon>Eukaryota</taxon>
        <taxon>Metazoa</taxon>
        <taxon>Chordata</taxon>
        <taxon>Craniata</taxon>
        <taxon>Vertebrata</taxon>
        <taxon>Euteleostomi</taxon>
        <taxon>Actinopterygii</taxon>
        <taxon>Neopterygii</taxon>
        <taxon>Teleostei</taxon>
        <taxon>Neoteleostei</taxon>
        <taxon>Acanthomorphata</taxon>
        <taxon>Eupercaria</taxon>
        <taxon>Perciformes</taxon>
        <taxon>Cottioidei</taxon>
        <taxon>Cottales</taxon>
        <taxon>Liparidae</taxon>
        <taxon>Liparis</taxon>
    </lineage>
</organism>
<keyword evidence="3" id="KW-1185">Reference proteome</keyword>
<reference evidence="2 3" key="1">
    <citation type="submission" date="2019-03" db="EMBL/GenBank/DDBJ databases">
        <title>First draft genome of Liparis tanakae, snailfish: a comprehensive survey of snailfish specific genes.</title>
        <authorList>
            <person name="Kim W."/>
            <person name="Song I."/>
            <person name="Jeong J.-H."/>
            <person name="Kim D."/>
            <person name="Kim S."/>
            <person name="Ryu S."/>
            <person name="Song J.Y."/>
            <person name="Lee S.K."/>
        </authorList>
    </citation>
    <scope>NUCLEOTIDE SEQUENCE [LARGE SCALE GENOMIC DNA]</scope>
    <source>
        <tissue evidence="2">Muscle</tissue>
    </source>
</reference>
<sequence length="92" mass="10551">MLKAESSEVEPHTHEAFSARPEEIWADVVLPGEGSDILNSQPSPVQQMKEQHAESRRSSRRNCHSWIGPEPEYRTVKKHKEYSLSLTINQIL</sequence>
<evidence type="ECO:0000313" key="3">
    <source>
        <dbReference type="Proteomes" id="UP000314294"/>
    </source>
</evidence>
<proteinExistence type="predicted"/>
<feature type="region of interest" description="Disordered" evidence="1">
    <location>
        <begin position="1"/>
        <end position="20"/>
    </location>
</feature>
<accession>A0A4Z2EN09</accession>
<dbReference type="AlphaFoldDB" id="A0A4Z2EN09"/>
<dbReference type="Proteomes" id="UP000314294">
    <property type="component" value="Unassembled WGS sequence"/>
</dbReference>
<feature type="compositionally biased region" description="Polar residues" evidence="1">
    <location>
        <begin position="37"/>
        <end position="48"/>
    </location>
</feature>
<dbReference type="EMBL" id="SRLO01005226">
    <property type="protein sequence ID" value="TNN29772.1"/>
    <property type="molecule type" value="Genomic_DNA"/>
</dbReference>